<protein>
    <submittedName>
        <fullName evidence="2">Uncharacterized protein</fullName>
    </submittedName>
</protein>
<accession>A0A0F9L2A7</accession>
<feature type="region of interest" description="Disordered" evidence="1">
    <location>
        <begin position="153"/>
        <end position="192"/>
    </location>
</feature>
<evidence type="ECO:0000313" key="2">
    <source>
        <dbReference type="EMBL" id="KKM35341.1"/>
    </source>
</evidence>
<reference evidence="2" key="1">
    <citation type="journal article" date="2015" name="Nature">
        <title>Complex archaea that bridge the gap between prokaryotes and eukaryotes.</title>
        <authorList>
            <person name="Spang A."/>
            <person name="Saw J.H."/>
            <person name="Jorgensen S.L."/>
            <person name="Zaremba-Niedzwiedzka K."/>
            <person name="Martijn J."/>
            <person name="Lind A.E."/>
            <person name="van Eijk R."/>
            <person name="Schleper C."/>
            <person name="Guy L."/>
            <person name="Ettema T.J."/>
        </authorList>
    </citation>
    <scope>NUCLEOTIDE SEQUENCE</scope>
</reference>
<sequence>MRMIKKIKCRNCRCLFVPDPRNRDRQEFCFKAECRKASKAASQKKWLTKPENSDYFTGPDNVKRVQEWRKKNKGYWKRSKKSVALQDSLMAQPAENIRDKGQVTNYALQELLGAQPPVIIGLISNFIGSALQDDIASTLLRMQQSGQDILCLNPKTKGGKSDCKKTYFKQTGPQGPPKLQLDRSPVGTRSAY</sequence>
<comment type="caution">
    <text evidence="2">The sequence shown here is derived from an EMBL/GenBank/DDBJ whole genome shotgun (WGS) entry which is preliminary data.</text>
</comment>
<evidence type="ECO:0000256" key="1">
    <source>
        <dbReference type="SAM" id="MobiDB-lite"/>
    </source>
</evidence>
<gene>
    <name evidence="2" type="ORF">LCGC14_1564970</name>
</gene>
<proteinExistence type="predicted"/>
<organism evidence="2">
    <name type="scientific">marine sediment metagenome</name>
    <dbReference type="NCBI Taxonomy" id="412755"/>
    <lineage>
        <taxon>unclassified sequences</taxon>
        <taxon>metagenomes</taxon>
        <taxon>ecological metagenomes</taxon>
    </lineage>
</organism>
<name>A0A0F9L2A7_9ZZZZ</name>
<dbReference type="EMBL" id="LAZR01012129">
    <property type="protein sequence ID" value="KKM35341.1"/>
    <property type="molecule type" value="Genomic_DNA"/>
</dbReference>
<dbReference type="AlphaFoldDB" id="A0A0F9L2A7"/>